<feature type="non-terminal residue" evidence="4">
    <location>
        <position position="1"/>
    </location>
</feature>
<evidence type="ECO:0000313" key="4">
    <source>
        <dbReference type="EMBL" id="KAF9996031.1"/>
    </source>
</evidence>
<dbReference type="Pfam" id="PF02185">
    <property type="entry name" value="HR1"/>
    <property type="match status" value="1"/>
</dbReference>
<dbReference type="Gene3D" id="1.10.287.160">
    <property type="entry name" value="HR1 repeat"/>
    <property type="match status" value="1"/>
</dbReference>
<protein>
    <recommendedName>
        <fullName evidence="3">REM-1 domain-containing protein</fullName>
    </recommendedName>
</protein>
<keyword evidence="1 2" id="KW-0175">Coiled coil</keyword>
<organism evidence="4 5">
    <name type="scientific">Modicella reniformis</name>
    <dbReference type="NCBI Taxonomy" id="1440133"/>
    <lineage>
        <taxon>Eukaryota</taxon>
        <taxon>Fungi</taxon>
        <taxon>Fungi incertae sedis</taxon>
        <taxon>Mucoromycota</taxon>
        <taxon>Mortierellomycotina</taxon>
        <taxon>Mortierellomycetes</taxon>
        <taxon>Mortierellales</taxon>
        <taxon>Mortierellaceae</taxon>
        <taxon>Modicella</taxon>
    </lineage>
</organism>
<dbReference type="InterPro" id="IPR011072">
    <property type="entry name" value="HR1_rho-bd"/>
</dbReference>
<reference evidence="4" key="1">
    <citation type="journal article" date="2020" name="Fungal Divers.">
        <title>Resolving the Mortierellaceae phylogeny through synthesis of multi-gene phylogenetics and phylogenomics.</title>
        <authorList>
            <person name="Vandepol N."/>
            <person name="Liber J."/>
            <person name="Desiro A."/>
            <person name="Na H."/>
            <person name="Kennedy M."/>
            <person name="Barry K."/>
            <person name="Grigoriev I.V."/>
            <person name="Miller A.N."/>
            <person name="O'Donnell K."/>
            <person name="Stajich J.E."/>
            <person name="Bonito G."/>
        </authorList>
    </citation>
    <scope>NUCLEOTIDE SEQUENCE</scope>
    <source>
        <strain evidence="4">MES-2147</strain>
    </source>
</reference>
<evidence type="ECO:0000259" key="3">
    <source>
        <dbReference type="PROSITE" id="PS51860"/>
    </source>
</evidence>
<comment type="caution">
    <text evidence="4">The sequence shown here is derived from an EMBL/GenBank/DDBJ whole genome shotgun (WGS) entry which is preliminary data.</text>
</comment>
<dbReference type="PROSITE" id="PS51860">
    <property type="entry name" value="REM_1"/>
    <property type="match status" value="1"/>
</dbReference>
<evidence type="ECO:0000256" key="2">
    <source>
        <dbReference type="SAM" id="Coils"/>
    </source>
</evidence>
<dbReference type="Proteomes" id="UP000749646">
    <property type="component" value="Unassembled WGS sequence"/>
</dbReference>
<feature type="coiled-coil region" evidence="2">
    <location>
        <begin position="16"/>
        <end position="73"/>
    </location>
</feature>
<gene>
    <name evidence="4" type="ORF">BGZ65_008358</name>
</gene>
<keyword evidence="5" id="KW-1185">Reference proteome</keyword>
<dbReference type="GO" id="GO:0007165">
    <property type="term" value="P:signal transduction"/>
    <property type="evidence" value="ECO:0007669"/>
    <property type="project" value="InterPro"/>
</dbReference>
<sequence length="115" mass="13210">MDLDKRIIEMGDDQKLEDLRKRLQKEKEIKAATMKLRDIQQSEAAKAACDATMAESQARINYFQTELDKLQLKKQLSIPKAPRTHIPITLPSLENAPPMMKAGLETHMRSYSDNR</sequence>
<proteinExistence type="predicted"/>
<dbReference type="SMART" id="SM00742">
    <property type="entry name" value="Hr1"/>
    <property type="match status" value="1"/>
</dbReference>
<feature type="domain" description="REM-1" evidence="3">
    <location>
        <begin position="2"/>
        <end position="76"/>
    </location>
</feature>
<evidence type="ECO:0000256" key="1">
    <source>
        <dbReference type="PROSITE-ProRule" id="PRU01207"/>
    </source>
</evidence>
<dbReference type="AlphaFoldDB" id="A0A9P6SS37"/>
<accession>A0A9P6SS37</accession>
<dbReference type="EMBL" id="JAAAHW010001239">
    <property type="protein sequence ID" value="KAF9996031.1"/>
    <property type="molecule type" value="Genomic_DNA"/>
</dbReference>
<evidence type="ECO:0000313" key="5">
    <source>
        <dbReference type="Proteomes" id="UP000749646"/>
    </source>
</evidence>
<name>A0A9P6SS37_9FUNG</name>
<dbReference type="OrthoDB" id="63267at2759"/>